<dbReference type="GO" id="GO:0004016">
    <property type="term" value="F:adenylate cyclase activity"/>
    <property type="evidence" value="ECO:0007669"/>
    <property type="project" value="TreeGrafter"/>
</dbReference>
<dbReference type="Gene3D" id="3.40.50.300">
    <property type="entry name" value="P-loop containing nucleotide triphosphate hydrolases"/>
    <property type="match status" value="1"/>
</dbReference>
<evidence type="ECO:0000256" key="1">
    <source>
        <dbReference type="ARBA" id="ARBA00022741"/>
    </source>
</evidence>
<dbReference type="PANTHER" id="PTHR16305:SF35">
    <property type="entry name" value="TRANSCRIPTIONAL ACTIVATOR DOMAIN"/>
    <property type="match status" value="1"/>
</dbReference>
<evidence type="ECO:0000259" key="3">
    <source>
        <dbReference type="PROSITE" id="PS50043"/>
    </source>
</evidence>
<reference evidence="4" key="1">
    <citation type="journal article" date="2014" name="Int. J. Syst. Evol. Microbiol.">
        <title>Complete genome sequence of Corynebacterium casei LMG S-19264T (=DSM 44701T), isolated from a smear-ripened cheese.</title>
        <authorList>
            <consortium name="US DOE Joint Genome Institute (JGI-PGF)"/>
            <person name="Walter F."/>
            <person name="Albersmeier A."/>
            <person name="Kalinowski J."/>
            <person name="Ruckert C."/>
        </authorList>
    </citation>
    <scope>NUCLEOTIDE SEQUENCE</scope>
    <source>
        <strain evidence="4">JCM 4790</strain>
    </source>
</reference>
<keyword evidence="1" id="KW-0547">Nucleotide-binding</keyword>
<dbReference type="InterPro" id="IPR000792">
    <property type="entry name" value="Tscrpt_reg_LuxR_C"/>
</dbReference>
<dbReference type="GO" id="GO:0006355">
    <property type="term" value="P:regulation of DNA-templated transcription"/>
    <property type="evidence" value="ECO:0007669"/>
    <property type="project" value="InterPro"/>
</dbReference>
<dbReference type="AlphaFoldDB" id="A0A918NR66"/>
<dbReference type="RefSeq" id="WP_190192435.1">
    <property type="nucleotide sequence ID" value="NZ_BMVU01000026.1"/>
</dbReference>
<dbReference type="SUPFAM" id="SSF48452">
    <property type="entry name" value="TPR-like"/>
    <property type="match status" value="1"/>
</dbReference>
<evidence type="ECO:0000256" key="2">
    <source>
        <dbReference type="ARBA" id="ARBA00022840"/>
    </source>
</evidence>
<dbReference type="InterPro" id="IPR011990">
    <property type="entry name" value="TPR-like_helical_dom_sf"/>
</dbReference>
<protein>
    <recommendedName>
        <fullName evidence="3">HTH luxR-type domain-containing protein</fullName>
    </recommendedName>
</protein>
<dbReference type="CDD" id="cd06170">
    <property type="entry name" value="LuxR_C_like"/>
    <property type="match status" value="1"/>
</dbReference>
<keyword evidence="5" id="KW-1185">Reference proteome</keyword>
<dbReference type="Pfam" id="PF00196">
    <property type="entry name" value="GerE"/>
    <property type="match status" value="1"/>
</dbReference>
<dbReference type="SMART" id="SM00421">
    <property type="entry name" value="HTH_LUXR"/>
    <property type="match status" value="1"/>
</dbReference>
<feature type="domain" description="HTH luxR-type" evidence="3">
    <location>
        <begin position="797"/>
        <end position="862"/>
    </location>
</feature>
<dbReference type="GO" id="GO:0003677">
    <property type="term" value="F:DNA binding"/>
    <property type="evidence" value="ECO:0007669"/>
    <property type="project" value="InterPro"/>
</dbReference>
<dbReference type="PANTHER" id="PTHR16305">
    <property type="entry name" value="TESTICULAR SOLUBLE ADENYLYL CYCLASE"/>
    <property type="match status" value="1"/>
</dbReference>
<dbReference type="GO" id="GO:0005524">
    <property type="term" value="F:ATP binding"/>
    <property type="evidence" value="ECO:0007669"/>
    <property type="project" value="UniProtKB-KW"/>
</dbReference>
<dbReference type="PRINTS" id="PR00038">
    <property type="entry name" value="HTHLUXR"/>
</dbReference>
<keyword evidence="2" id="KW-0067">ATP-binding</keyword>
<organism evidence="4 5">
    <name type="scientific">Streptomyces minutiscleroticus</name>
    <dbReference type="NCBI Taxonomy" id="68238"/>
    <lineage>
        <taxon>Bacteria</taxon>
        <taxon>Bacillati</taxon>
        <taxon>Actinomycetota</taxon>
        <taxon>Actinomycetes</taxon>
        <taxon>Kitasatosporales</taxon>
        <taxon>Streptomycetaceae</taxon>
        <taxon>Streptomyces</taxon>
    </lineage>
</organism>
<dbReference type="SUPFAM" id="SSF52540">
    <property type="entry name" value="P-loop containing nucleoside triphosphate hydrolases"/>
    <property type="match status" value="1"/>
</dbReference>
<reference evidence="4" key="2">
    <citation type="submission" date="2020-09" db="EMBL/GenBank/DDBJ databases">
        <authorList>
            <person name="Sun Q."/>
            <person name="Ohkuma M."/>
        </authorList>
    </citation>
    <scope>NUCLEOTIDE SEQUENCE</scope>
    <source>
        <strain evidence="4">JCM 4790</strain>
    </source>
</reference>
<dbReference type="InterPro" id="IPR041664">
    <property type="entry name" value="AAA_16"/>
</dbReference>
<dbReference type="GO" id="GO:0005737">
    <property type="term" value="C:cytoplasm"/>
    <property type="evidence" value="ECO:0007669"/>
    <property type="project" value="TreeGrafter"/>
</dbReference>
<accession>A0A918NR66</accession>
<dbReference type="Pfam" id="PF13191">
    <property type="entry name" value="AAA_16"/>
    <property type="match status" value="1"/>
</dbReference>
<evidence type="ECO:0000313" key="5">
    <source>
        <dbReference type="Proteomes" id="UP000619244"/>
    </source>
</evidence>
<name>A0A918NR66_9ACTN</name>
<proteinExistence type="predicted"/>
<comment type="caution">
    <text evidence="4">The sequence shown here is derived from an EMBL/GenBank/DDBJ whole genome shotgun (WGS) entry which is preliminary data.</text>
</comment>
<sequence length="865" mass="90587">MTVVPALPSHTLIGREDTLGSLEDLLVGLERHTSDLALLTGPAGVGRTALLDRAVARARAAGTAVGVARCSPRESRVPYAVVTQLMASLWPASRIGALAAAEGDAQSAAAVMVRMCDTLLSSSVARPVLLAVDDLHLADPESLRWLVDLSRRLHHGSVLVLGTSPLPLRQLLVAAGAELPDGPCLVRPLRVDPLDAEDSRALLSARAGRPVPPSALSVDAVADGHPAVLCAVADRIAALGRPLEADDVPGLAAAGRAAWSACALSAVRGLPDDAVRLLRVIAAAGRTLDADRIAALAGLADTAFEDAVAVLRSCGLLAGHTGTPRLRHAWFADDVLAGLTRAERDALHVRAAALQGDSGLRIGTVVDMLGAVTGLVRPRTASGPGAGRPVRGADKATTAALRLALREPVPDSERVRLLLRLATAEAVSAPQASDGRLRQVLLRHATEETWPGVLRAADLLLARGDADTARWVIADVHQRALTGIPDPLLRPLRALGRLAQNEKGGLPLVAPAPSHSDRPGHPAQAAVAAWFLATRAEERARVLELARQVSADPEGVPLMCRLAAARALSCADDVPGAVAGFDAVAAEARRSGARAVVAQVLLCHAETAVRLGRPEEALRHLAEAVRELPRASWHSLLLPRLAAAEILALLRCGRVDEARTAAERAAQAPAGEESVATAHLLYARAELALIDEDAPRALLLLEECGRLLRSRRWRNPVLIPWRHTAAVAQHLLGASGTAGELLTEEHRIVEHWGTGRAFTALRARVRETLADHGVDLPEPVDAARPAAASGPAATAGEASAGDVLSASERQVADLVAAGLTNREIADRLGMATRTVELRLTKTYRRLGVRGRAALVAHVLAGRESA</sequence>
<evidence type="ECO:0000313" key="4">
    <source>
        <dbReference type="EMBL" id="GGX89038.1"/>
    </source>
</evidence>
<dbReference type="InterPro" id="IPR027417">
    <property type="entry name" value="P-loop_NTPase"/>
</dbReference>
<dbReference type="PROSITE" id="PS50043">
    <property type="entry name" value="HTH_LUXR_2"/>
    <property type="match status" value="1"/>
</dbReference>
<dbReference type="SUPFAM" id="SSF46894">
    <property type="entry name" value="C-terminal effector domain of the bipartite response regulators"/>
    <property type="match status" value="1"/>
</dbReference>
<dbReference type="EMBL" id="BMVU01000026">
    <property type="protein sequence ID" value="GGX89038.1"/>
    <property type="molecule type" value="Genomic_DNA"/>
</dbReference>
<dbReference type="InterPro" id="IPR016032">
    <property type="entry name" value="Sig_transdc_resp-reg_C-effctor"/>
</dbReference>
<gene>
    <name evidence="4" type="ORF">GCM10010358_48870</name>
</gene>
<dbReference type="Proteomes" id="UP000619244">
    <property type="component" value="Unassembled WGS sequence"/>
</dbReference>
<dbReference type="Gene3D" id="1.10.10.10">
    <property type="entry name" value="Winged helix-like DNA-binding domain superfamily/Winged helix DNA-binding domain"/>
    <property type="match status" value="1"/>
</dbReference>
<dbReference type="InterPro" id="IPR036388">
    <property type="entry name" value="WH-like_DNA-bd_sf"/>
</dbReference>